<accession>A0A8J5I455</accession>
<comment type="caution">
    <text evidence="1">The sequence shown here is derived from an EMBL/GenBank/DDBJ whole genome shotgun (WGS) entry which is preliminary data.</text>
</comment>
<dbReference type="EMBL" id="JAENGY010002143">
    <property type="protein sequence ID" value="KAG6945296.1"/>
    <property type="molecule type" value="Genomic_DNA"/>
</dbReference>
<evidence type="ECO:0000313" key="2">
    <source>
        <dbReference type="Proteomes" id="UP000709295"/>
    </source>
</evidence>
<proteinExistence type="predicted"/>
<protein>
    <submittedName>
        <fullName evidence="1">Uncharacterized protein</fullName>
    </submittedName>
</protein>
<name>A0A8J5I455_9STRA</name>
<gene>
    <name evidence="1" type="ORF">JG688_00016616</name>
</gene>
<reference evidence="1" key="1">
    <citation type="submission" date="2021-01" db="EMBL/GenBank/DDBJ databases">
        <title>Phytophthora aleatoria, a newly-described species from Pinus radiata is distinct from Phytophthora cactorum isolates based on comparative genomics.</title>
        <authorList>
            <person name="Mcdougal R."/>
            <person name="Panda P."/>
            <person name="Williams N."/>
            <person name="Studholme D.J."/>
        </authorList>
    </citation>
    <scope>NUCLEOTIDE SEQUENCE</scope>
    <source>
        <strain evidence="1">NZFS 4037</strain>
    </source>
</reference>
<sequence>MCPDSSWTCLDKYHKFYLPNNLFTIKGNIRRESKLVAMRSSASITSVAVLERPPIAHQIEMPAALSSDDMIVAKVALAIVNAMIKVGLSVGV</sequence>
<keyword evidence="2" id="KW-1185">Reference proteome</keyword>
<organism evidence="1 2">
    <name type="scientific">Phytophthora aleatoria</name>
    <dbReference type="NCBI Taxonomy" id="2496075"/>
    <lineage>
        <taxon>Eukaryota</taxon>
        <taxon>Sar</taxon>
        <taxon>Stramenopiles</taxon>
        <taxon>Oomycota</taxon>
        <taxon>Peronosporomycetes</taxon>
        <taxon>Peronosporales</taxon>
        <taxon>Peronosporaceae</taxon>
        <taxon>Phytophthora</taxon>
    </lineage>
</organism>
<dbReference type="AlphaFoldDB" id="A0A8J5I455"/>
<dbReference type="Proteomes" id="UP000709295">
    <property type="component" value="Unassembled WGS sequence"/>
</dbReference>
<evidence type="ECO:0000313" key="1">
    <source>
        <dbReference type="EMBL" id="KAG6945296.1"/>
    </source>
</evidence>